<dbReference type="RefSeq" id="WP_116877855.1">
    <property type="nucleotide sequence ID" value="NZ_CP031733.1"/>
</dbReference>
<name>A0A372KMQ8_9STRE</name>
<dbReference type="Proteomes" id="UP000246115">
    <property type="component" value="Chromosome"/>
</dbReference>
<proteinExistence type="predicted"/>
<dbReference type="EMBL" id="QVQZ01000006">
    <property type="protein sequence ID" value="RFU53553.1"/>
    <property type="molecule type" value="Genomic_DNA"/>
</dbReference>
<sequence length="142" mass="17185">MSENKAEKLDVEKKKDWERLLIKERLLDLKERVRQVKLDSYQKTRKSVFRTYYETLPAIQKISAYAQSTHNDLLSKQVQEAQGHMIKIITDFDKTLEEVKREKYRLEEEQGYIRFQKEQFLKREGLTLAMMEELWPASKREQ</sequence>
<evidence type="ECO:0000313" key="3">
    <source>
        <dbReference type="EMBL" id="RFU53553.1"/>
    </source>
</evidence>
<reference evidence="2 6" key="1">
    <citation type="submission" date="2018-08" db="EMBL/GenBank/DDBJ databases">
        <title>Draft genome of Streptococcus sp .nov. Z2.</title>
        <authorList>
            <person name="Tian Z."/>
        </authorList>
    </citation>
    <scope>NUCLEOTIDE SEQUENCE [LARGE SCALE GENOMIC DNA]</scope>
    <source>
        <strain evidence="2 6">Z2</strain>
    </source>
</reference>
<dbReference type="Proteomes" id="UP000264056">
    <property type="component" value="Unassembled WGS sequence"/>
</dbReference>
<gene>
    <name evidence="1" type="ORF">DDV21_011005</name>
    <name evidence="2" type="ORF">DDV22_03060</name>
    <name evidence="3" type="ORF">DDV23_04185</name>
</gene>
<evidence type="ECO:0000313" key="5">
    <source>
        <dbReference type="Proteomes" id="UP000262901"/>
    </source>
</evidence>
<accession>A0A372KMQ8</accession>
<accession>A0A346NEV6</accession>
<protein>
    <submittedName>
        <fullName evidence="3">Uncharacterized protein</fullName>
    </submittedName>
</protein>
<reference evidence="1" key="4">
    <citation type="journal article" date="2019" name="Int. J. Syst. Evol. Microbiol.">
        <title>Streptococcus chenjunshii sp. nov. isolated from feces of Tibetan antelopes.</title>
        <authorList>
            <person name="Tian Z."/>
            <person name="Lu S."/>
            <person name="Jin D."/>
            <person name="Yang J."/>
            <person name="Pu J."/>
            <person name="Lai X.H."/>
            <person name="Bai X.N."/>
            <person name="Wu X.M."/>
            <person name="Li J."/>
            <person name="Wang S."/>
            <person name="Xu J."/>
        </authorList>
    </citation>
    <scope>NUCLEOTIDE SEQUENCE</scope>
    <source>
        <strain evidence="1">Z15</strain>
    </source>
</reference>
<dbReference type="KEGG" id="schj:DDV21_011005"/>
<evidence type="ECO:0000313" key="4">
    <source>
        <dbReference type="Proteomes" id="UP000246115"/>
    </source>
</evidence>
<dbReference type="Proteomes" id="UP000262901">
    <property type="component" value="Unassembled WGS sequence"/>
</dbReference>
<reference evidence="3 5" key="2">
    <citation type="submission" date="2018-08" db="EMBL/GenBank/DDBJ databases">
        <title>Draft genome of Streptococcus sp. nov. Z1.</title>
        <authorList>
            <person name="Tian Z."/>
        </authorList>
    </citation>
    <scope>NUCLEOTIDE SEQUENCE [LARGE SCALE GENOMIC DNA]</scope>
    <source>
        <strain evidence="3">Z1</strain>
        <strain evidence="5">Z1(2018)</strain>
    </source>
</reference>
<keyword evidence="6" id="KW-1185">Reference proteome</keyword>
<dbReference type="EMBL" id="QVQY01000005">
    <property type="protein sequence ID" value="RFU51466.1"/>
    <property type="molecule type" value="Genomic_DNA"/>
</dbReference>
<organism evidence="3 5">
    <name type="scientific">Streptococcus chenjunshii</name>
    <dbReference type="NCBI Taxonomy" id="2173853"/>
    <lineage>
        <taxon>Bacteria</taxon>
        <taxon>Bacillati</taxon>
        <taxon>Bacillota</taxon>
        <taxon>Bacilli</taxon>
        <taxon>Lactobacillales</taxon>
        <taxon>Streptococcaceae</taxon>
        <taxon>Streptococcus</taxon>
    </lineage>
</organism>
<reference evidence="4" key="3">
    <citation type="submission" date="2018-08" db="EMBL/GenBank/DDBJ databases">
        <title>Streptococcus chenjunshii sp. nov., isolated from stools sample of the Tibetan antelope in the Qinghai-Tibet plateau, China.</title>
        <authorList>
            <person name="Tian Z."/>
        </authorList>
    </citation>
    <scope>NUCLEOTIDE SEQUENCE [LARGE SCALE GENOMIC DNA]</scope>
    <source>
        <strain evidence="4">Z15</strain>
    </source>
</reference>
<evidence type="ECO:0000313" key="6">
    <source>
        <dbReference type="Proteomes" id="UP000264056"/>
    </source>
</evidence>
<dbReference type="EMBL" id="CP031733">
    <property type="protein sequence ID" value="AXQ79551.1"/>
    <property type="molecule type" value="Genomic_DNA"/>
</dbReference>
<dbReference type="OrthoDB" id="9914375at2"/>
<dbReference type="AlphaFoldDB" id="A0A372KMQ8"/>
<evidence type="ECO:0000313" key="2">
    <source>
        <dbReference type="EMBL" id="RFU51466.1"/>
    </source>
</evidence>
<evidence type="ECO:0000313" key="1">
    <source>
        <dbReference type="EMBL" id="AXQ79551.1"/>
    </source>
</evidence>